<dbReference type="Proteomes" id="UP000295727">
    <property type="component" value="Plasmid unnamed1"/>
</dbReference>
<evidence type="ECO:0000313" key="1">
    <source>
        <dbReference type="EMBL" id="QBR03941.1"/>
    </source>
</evidence>
<dbReference type="EMBL" id="CP038152">
    <property type="protein sequence ID" value="QBR03941.1"/>
    <property type="molecule type" value="Genomic_DNA"/>
</dbReference>
<keyword evidence="1" id="KW-0614">Plasmid</keyword>
<dbReference type="RefSeq" id="WP_134759842.1">
    <property type="nucleotide sequence ID" value="NZ_CP038152.1"/>
</dbReference>
<name>A0A4P7D542_9BURK</name>
<reference evidence="1 2" key="1">
    <citation type="submission" date="2019-03" db="EMBL/GenBank/DDBJ databases">
        <title>Paraburkholderia sp. 7MH5, isolated from subtropical forest soil.</title>
        <authorList>
            <person name="Gao Z.-H."/>
            <person name="Qiu L.-H."/>
        </authorList>
    </citation>
    <scope>NUCLEOTIDE SEQUENCE [LARGE SCALE GENOMIC DNA]</scope>
    <source>
        <strain evidence="1 2">7MH5</strain>
        <plasmid evidence="1 2">unnamed1</plasmid>
    </source>
</reference>
<dbReference type="KEGG" id="ppai:E1956_42795"/>
<dbReference type="AlphaFoldDB" id="A0A4P7D542"/>
<protein>
    <submittedName>
        <fullName evidence="1">Uncharacterized protein</fullName>
    </submittedName>
</protein>
<gene>
    <name evidence="1" type="ORF">E1956_42795</name>
</gene>
<sequence>MAAQFMAGNLITGWIRGVENPLLSAPDHKTPATLPEPVRWYGINGALGLANVLHDRANDKARAAQALRA</sequence>
<geneLocation type="plasmid" evidence="1 2">
    <name>unnamed1</name>
</geneLocation>
<accession>A0A4P7D542</accession>
<dbReference type="GeneID" id="39650373"/>
<evidence type="ECO:0000313" key="2">
    <source>
        <dbReference type="Proteomes" id="UP000295727"/>
    </source>
</evidence>
<proteinExistence type="predicted"/>
<keyword evidence="2" id="KW-1185">Reference proteome</keyword>
<organism evidence="1 2">
    <name type="scientific">Paraburkholderia pallida</name>
    <dbReference type="NCBI Taxonomy" id="2547399"/>
    <lineage>
        <taxon>Bacteria</taxon>
        <taxon>Pseudomonadati</taxon>
        <taxon>Pseudomonadota</taxon>
        <taxon>Betaproteobacteria</taxon>
        <taxon>Burkholderiales</taxon>
        <taxon>Burkholderiaceae</taxon>
        <taxon>Paraburkholderia</taxon>
    </lineage>
</organism>